<keyword evidence="3" id="KW-0223">Dioxygenase</keyword>
<organism evidence="8 9">
    <name type="scientific">Hyaloscypha hepaticicola</name>
    <dbReference type="NCBI Taxonomy" id="2082293"/>
    <lineage>
        <taxon>Eukaryota</taxon>
        <taxon>Fungi</taxon>
        <taxon>Dikarya</taxon>
        <taxon>Ascomycota</taxon>
        <taxon>Pezizomycotina</taxon>
        <taxon>Leotiomycetes</taxon>
        <taxon>Helotiales</taxon>
        <taxon>Hyaloscyphaceae</taxon>
        <taxon>Hyaloscypha</taxon>
    </lineage>
</organism>
<comment type="cofactor">
    <cofactor evidence="1">
        <name>L-ascorbate</name>
        <dbReference type="ChEBI" id="CHEBI:38290"/>
    </cofactor>
</comment>
<dbReference type="PANTHER" id="PTHR10869:SF246">
    <property type="entry name" value="TRANSMEMBRANE PROLYL 4-HYDROXYLASE"/>
    <property type="match status" value="1"/>
</dbReference>
<dbReference type="GO" id="GO:0031418">
    <property type="term" value="F:L-ascorbic acid binding"/>
    <property type="evidence" value="ECO:0007669"/>
    <property type="project" value="InterPro"/>
</dbReference>
<evidence type="ECO:0000256" key="3">
    <source>
        <dbReference type="ARBA" id="ARBA00022964"/>
    </source>
</evidence>
<dbReference type="OrthoDB" id="420380at2759"/>
<keyword evidence="5" id="KW-0408">Iron</keyword>
<dbReference type="Pfam" id="PF13640">
    <property type="entry name" value="2OG-FeII_Oxy_3"/>
    <property type="match status" value="1"/>
</dbReference>
<evidence type="ECO:0000256" key="5">
    <source>
        <dbReference type="ARBA" id="ARBA00023004"/>
    </source>
</evidence>
<evidence type="ECO:0000313" key="8">
    <source>
        <dbReference type="EMBL" id="PMD18269.1"/>
    </source>
</evidence>
<evidence type="ECO:0000313" key="9">
    <source>
        <dbReference type="Proteomes" id="UP000235672"/>
    </source>
</evidence>
<dbReference type="PROSITE" id="PS51471">
    <property type="entry name" value="FE2OG_OXY"/>
    <property type="match status" value="1"/>
</dbReference>
<dbReference type="AlphaFoldDB" id="A0A2J6PW85"/>
<dbReference type="EMBL" id="KZ613495">
    <property type="protein sequence ID" value="PMD18269.1"/>
    <property type="molecule type" value="Genomic_DNA"/>
</dbReference>
<evidence type="ECO:0000256" key="2">
    <source>
        <dbReference type="ARBA" id="ARBA00022723"/>
    </source>
</evidence>
<protein>
    <recommendedName>
        <fullName evidence="7">Fe2OG dioxygenase domain-containing protein</fullName>
    </recommendedName>
</protein>
<reference evidence="8 9" key="1">
    <citation type="submission" date="2016-05" db="EMBL/GenBank/DDBJ databases">
        <title>A degradative enzymes factory behind the ericoid mycorrhizal symbiosis.</title>
        <authorList>
            <consortium name="DOE Joint Genome Institute"/>
            <person name="Martino E."/>
            <person name="Morin E."/>
            <person name="Grelet G."/>
            <person name="Kuo A."/>
            <person name="Kohler A."/>
            <person name="Daghino S."/>
            <person name="Barry K."/>
            <person name="Choi C."/>
            <person name="Cichocki N."/>
            <person name="Clum A."/>
            <person name="Copeland A."/>
            <person name="Hainaut M."/>
            <person name="Haridas S."/>
            <person name="Labutti K."/>
            <person name="Lindquist E."/>
            <person name="Lipzen A."/>
            <person name="Khouja H.-R."/>
            <person name="Murat C."/>
            <person name="Ohm R."/>
            <person name="Olson A."/>
            <person name="Spatafora J."/>
            <person name="Veneault-Fourrey C."/>
            <person name="Henrissat B."/>
            <person name="Grigoriev I."/>
            <person name="Martin F."/>
            <person name="Perotto S."/>
        </authorList>
    </citation>
    <scope>NUCLEOTIDE SEQUENCE [LARGE SCALE GENOMIC DNA]</scope>
    <source>
        <strain evidence="8 9">UAMH 7357</strain>
    </source>
</reference>
<dbReference type="InterPro" id="IPR005123">
    <property type="entry name" value="Oxoglu/Fe-dep_dioxygenase_dom"/>
</dbReference>
<gene>
    <name evidence="8" type="ORF">NA56DRAFT_577504</name>
</gene>
<keyword evidence="9" id="KW-1185">Reference proteome</keyword>
<dbReference type="GO" id="GO:0005506">
    <property type="term" value="F:iron ion binding"/>
    <property type="evidence" value="ECO:0007669"/>
    <property type="project" value="InterPro"/>
</dbReference>
<sequence>MLGYVLGIVPLYFLIYLPASQMLYGTSQRSSNTETANLAFNLSSIASDEPLSCPSHSYNSYILSHEPLIIYIENFLNAQESVHLLKISEDKFEPSTVSTGADTSIKKDIRFSEVAVIDRDDVVRCIEHRARDFQGWNPNLHIERLRTQRYGVGGHYKHHYDWSGASRDADRVSTFMVYVDAECEGGGTEFPRIWMPDVRKGRWCEFLECDGVAAQMGITFKAITGNAVFWQNLDTNGRGYEETYHAGLPVLSGYKVGLNIWSWGTARRR</sequence>
<dbReference type="STRING" id="1745343.A0A2J6PW85"/>
<dbReference type="Gene3D" id="2.60.120.620">
    <property type="entry name" value="q2cbj1_9rhob like domain"/>
    <property type="match status" value="1"/>
</dbReference>
<evidence type="ECO:0000256" key="1">
    <source>
        <dbReference type="ARBA" id="ARBA00001961"/>
    </source>
</evidence>
<dbReference type="GO" id="GO:0005783">
    <property type="term" value="C:endoplasmic reticulum"/>
    <property type="evidence" value="ECO:0007669"/>
    <property type="project" value="TreeGrafter"/>
</dbReference>
<keyword evidence="6" id="KW-0812">Transmembrane</keyword>
<dbReference type="InterPro" id="IPR006620">
    <property type="entry name" value="Pro_4_hyd_alph"/>
</dbReference>
<feature type="domain" description="Fe2OG dioxygenase" evidence="7">
    <location>
        <begin position="141"/>
        <end position="269"/>
    </location>
</feature>
<dbReference type="Proteomes" id="UP000235672">
    <property type="component" value="Unassembled WGS sequence"/>
</dbReference>
<accession>A0A2J6PW85</accession>
<dbReference type="InterPro" id="IPR045054">
    <property type="entry name" value="P4HA-like"/>
</dbReference>
<dbReference type="GO" id="GO:0004656">
    <property type="term" value="F:procollagen-proline 4-dioxygenase activity"/>
    <property type="evidence" value="ECO:0007669"/>
    <property type="project" value="TreeGrafter"/>
</dbReference>
<name>A0A2J6PW85_9HELO</name>
<keyword evidence="6" id="KW-1133">Transmembrane helix</keyword>
<feature type="transmembrane region" description="Helical" evidence="6">
    <location>
        <begin position="6"/>
        <end position="24"/>
    </location>
</feature>
<dbReference type="PANTHER" id="PTHR10869">
    <property type="entry name" value="PROLYL 4-HYDROXYLASE ALPHA SUBUNIT"/>
    <property type="match status" value="1"/>
</dbReference>
<keyword evidence="4" id="KW-0560">Oxidoreductase</keyword>
<dbReference type="SMART" id="SM00702">
    <property type="entry name" value="P4Hc"/>
    <property type="match status" value="1"/>
</dbReference>
<dbReference type="FunFam" id="2.60.120.620:FF:000027">
    <property type="entry name" value="Oxidoreductase, 2OG-Fe(II) oxygenase family family"/>
    <property type="match status" value="1"/>
</dbReference>
<proteinExistence type="predicted"/>
<evidence type="ECO:0000256" key="4">
    <source>
        <dbReference type="ARBA" id="ARBA00023002"/>
    </source>
</evidence>
<evidence type="ECO:0000256" key="6">
    <source>
        <dbReference type="SAM" id="Phobius"/>
    </source>
</evidence>
<keyword evidence="6" id="KW-0472">Membrane</keyword>
<evidence type="ECO:0000259" key="7">
    <source>
        <dbReference type="PROSITE" id="PS51471"/>
    </source>
</evidence>
<keyword evidence="2" id="KW-0479">Metal-binding</keyword>
<dbReference type="InterPro" id="IPR044862">
    <property type="entry name" value="Pro_4_hyd_alph_FE2OG_OXY"/>
</dbReference>